<evidence type="ECO:0000313" key="3">
    <source>
        <dbReference type="Proteomes" id="UP000669179"/>
    </source>
</evidence>
<dbReference type="Proteomes" id="UP000669179">
    <property type="component" value="Unassembled WGS sequence"/>
</dbReference>
<keyword evidence="1" id="KW-0472">Membrane</keyword>
<accession>A0A939PP36</accession>
<proteinExistence type="predicted"/>
<comment type="caution">
    <text evidence="2">The sequence shown here is derived from an EMBL/GenBank/DDBJ whole genome shotgun (WGS) entry which is preliminary data.</text>
</comment>
<dbReference type="RefSeq" id="WP_208261536.1">
    <property type="nucleotide sequence ID" value="NZ_JAGEOJ010000021.1"/>
</dbReference>
<evidence type="ECO:0000256" key="1">
    <source>
        <dbReference type="SAM" id="Phobius"/>
    </source>
</evidence>
<reference evidence="2" key="1">
    <citation type="submission" date="2021-03" db="EMBL/GenBank/DDBJ databases">
        <authorList>
            <person name="Kanchanasin P."/>
            <person name="Saeng-In P."/>
            <person name="Phongsopitanun W."/>
            <person name="Yuki M."/>
            <person name="Kudo T."/>
            <person name="Ohkuma M."/>
            <person name="Tanasupawat S."/>
        </authorList>
    </citation>
    <scope>NUCLEOTIDE SEQUENCE</scope>
    <source>
        <strain evidence="2">GKU 128</strain>
    </source>
</reference>
<name>A0A939PP36_9ACTN</name>
<keyword evidence="1" id="KW-0812">Transmembrane</keyword>
<dbReference type="AlphaFoldDB" id="A0A939PP36"/>
<feature type="transmembrane region" description="Helical" evidence="1">
    <location>
        <begin position="117"/>
        <end position="136"/>
    </location>
</feature>
<feature type="transmembrane region" description="Helical" evidence="1">
    <location>
        <begin position="53"/>
        <end position="72"/>
    </location>
</feature>
<sequence>MIGAGTLTRKQTSAPASTPAQDLANVKPLPIWFFGFEGLMGAAYDVCHVWQGAWMVLVAFGAVNAIVGMTVLRGRIKLVKAMLKNGRTRKIAFGLIALRIGVHVALAAVGADVHSPVAHLALGSLMTALTVALLWFDQRVTFRALGLIPNRAAAA</sequence>
<feature type="transmembrane region" description="Helical" evidence="1">
    <location>
        <begin position="92"/>
        <end position="111"/>
    </location>
</feature>
<keyword evidence="1" id="KW-1133">Transmembrane helix</keyword>
<dbReference type="EMBL" id="JAGEOJ010000021">
    <property type="protein sequence ID" value="MBO2453509.1"/>
    <property type="molecule type" value="Genomic_DNA"/>
</dbReference>
<evidence type="ECO:0000313" key="2">
    <source>
        <dbReference type="EMBL" id="MBO2453509.1"/>
    </source>
</evidence>
<organism evidence="2 3">
    <name type="scientific">Actinomadura barringtoniae</name>
    <dbReference type="NCBI Taxonomy" id="1427535"/>
    <lineage>
        <taxon>Bacteria</taxon>
        <taxon>Bacillati</taxon>
        <taxon>Actinomycetota</taxon>
        <taxon>Actinomycetes</taxon>
        <taxon>Streptosporangiales</taxon>
        <taxon>Thermomonosporaceae</taxon>
        <taxon>Actinomadura</taxon>
    </lineage>
</organism>
<gene>
    <name evidence="2" type="ORF">J4573_40905</name>
</gene>
<keyword evidence="3" id="KW-1185">Reference proteome</keyword>
<protein>
    <submittedName>
        <fullName evidence="2">Uncharacterized protein</fullName>
    </submittedName>
</protein>